<organism evidence="4 5">
    <name type="scientific">Comamonas endophytica</name>
    <dbReference type="NCBI Taxonomy" id="2949090"/>
    <lineage>
        <taxon>Bacteria</taxon>
        <taxon>Pseudomonadati</taxon>
        <taxon>Pseudomonadota</taxon>
        <taxon>Betaproteobacteria</taxon>
        <taxon>Burkholderiales</taxon>
        <taxon>Comamonadaceae</taxon>
        <taxon>Comamonas</taxon>
    </lineage>
</organism>
<feature type="chain" id="PRO_5045034199" evidence="2">
    <location>
        <begin position="23"/>
        <end position="322"/>
    </location>
</feature>
<name>A0ABY6GEV5_9BURK</name>
<sequence length="322" mass="33776">MRSFPRTLLAAVLAAAGTAALAFPTKPVTIVVPYAAGGSTDVLARVLAEAMTRDLGQQVIVENAGGAGGTIGTARVARAQNDGHTLLLHNMGIATAPALYNKLSFDAKKDLEPIALAGDVPMILVRNKSFAPATLADLVKKMKAQPGTVKFAHAGVGATSHLCAMLINQTLGTSVTMVPYRGTGPALQDLIAGNVDVTCDQPVATGPHIQAGMLKPYAMATRERLATMPEVPTFTEASMPGFELAVWHGLYAPKGTPAEVLERLNQAARVALAEPALVKRFGDMGVVIPQGERLRPEALRQHTTAEIQRWDPVIKAAGAKAE</sequence>
<comment type="similarity">
    <text evidence="1">Belongs to the UPF0065 (bug) family.</text>
</comment>
<evidence type="ECO:0000313" key="3">
    <source>
        <dbReference type="EMBL" id="UYG53579.1"/>
    </source>
</evidence>
<dbReference type="EMBL" id="CP106882">
    <property type="protein sequence ID" value="UYG53623.1"/>
    <property type="molecule type" value="Genomic_DNA"/>
</dbReference>
<evidence type="ECO:0000313" key="4">
    <source>
        <dbReference type="EMBL" id="UYG53623.1"/>
    </source>
</evidence>
<dbReference type="InterPro" id="IPR005064">
    <property type="entry name" value="BUG"/>
</dbReference>
<evidence type="ECO:0000256" key="2">
    <source>
        <dbReference type="SAM" id="SignalP"/>
    </source>
</evidence>
<dbReference type="EMBL" id="CP106882">
    <property type="protein sequence ID" value="UYG53579.1"/>
    <property type="molecule type" value="Genomic_DNA"/>
</dbReference>
<evidence type="ECO:0000256" key="1">
    <source>
        <dbReference type="ARBA" id="ARBA00006987"/>
    </source>
</evidence>
<dbReference type="PANTHER" id="PTHR42928">
    <property type="entry name" value="TRICARBOXYLATE-BINDING PROTEIN"/>
    <property type="match status" value="1"/>
</dbReference>
<gene>
    <name evidence="4" type="ORF">M9799_16905</name>
    <name evidence="3" type="ORF">M9799_19645</name>
</gene>
<keyword evidence="4" id="KW-0614">Plasmid</keyword>
<dbReference type="Pfam" id="PF03401">
    <property type="entry name" value="TctC"/>
    <property type="match status" value="1"/>
</dbReference>
<keyword evidence="2" id="KW-0732">Signal</keyword>
<dbReference type="InterPro" id="IPR042100">
    <property type="entry name" value="Bug_dom1"/>
</dbReference>
<geneLocation type="plasmid" evidence="4 5">
    <name>unnamed1</name>
</geneLocation>
<dbReference type="Proteomes" id="UP001162800">
    <property type="component" value="Plasmid unnamed1"/>
</dbReference>
<dbReference type="Gene3D" id="3.40.190.150">
    <property type="entry name" value="Bordetella uptake gene, domain 1"/>
    <property type="match status" value="1"/>
</dbReference>
<dbReference type="PIRSF" id="PIRSF017082">
    <property type="entry name" value="YflP"/>
    <property type="match status" value="1"/>
</dbReference>
<reference evidence="4" key="1">
    <citation type="submission" date="2022-09" db="EMBL/GenBank/DDBJ databases">
        <title>The complete genome of Acidovorax sp. 5MLIR.</title>
        <authorList>
            <person name="Liu L."/>
            <person name="Yue J."/>
            <person name="Yang F."/>
            <person name="Yuan J."/>
            <person name="Li L."/>
        </authorList>
    </citation>
    <scope>NUCLEOTIDE SEQUENCE</scope>
    <source>
        <strain evidence="4">5MLIR</strain>
        <plasmid evidence="4">unnamed1</plasmid>
    </source>
</reference>
<dbReference type="SUPFAM" id="SSF53850">
    <property type="entry name" value="Periplasmic binding protein-like II"/>
    <property type="match status" value="1"/>
</dbReference>
<protein>
    <submittedName>
        <fullName evidence="4">Tripartite tricarboxylate transporter substrate-binding protein</fullName>
    </submittedName>
</protein>
<dbReference type="RefSeq" id="WP_231044805.1">
    <property type="nucleotide sequence ID" value="NZ_CP106882.1"/>
</dbReference>
<dbReference type="PANTHER" id="PTHR42928:SF5">
    <property type="entry name" value="BLR1237 PROTEIN"/>
    <property type="match status" value="1"/>
</dbReference>
<dbReference type="Gene3D" id="3.40.190.10">
    <property type="entry name" value="Periplasmic binding protein-like II"/>
    <property type="match status" value="1"/>
</dbReference>
<proteinExistence type="inferred from homology"/>
<evidence type="ECO:0000313" key="5">
    <source>
        <dbReference type="Proteomes" id="UP001162800"/>
    </source>
</evidence>
<accession>A0ABY6GEV5</accession>
<feature type="signal peptide" evidence="2">
    <location>
        <begin position="1"/>
        <end position="22"/>
    </location>
</feature>
<keyword evidence="5" id="KW-1185">Reference proteome</keyword>